<dbReference type="GO" id="GO:0050920">
    <property type="term" value="P:regulation of chemotaxis"/>
    <property type="evidence" value="ECO:0007669"/>
    <property type="project" value="InterPro"/>
</dbReference>
<protein>
    <submittedName>
        <fullName evidence="3">Chemotaxis protein CheW</fullName>
    </submittedName>
</protein>
<dbReference type="InterPro" id="IPR036061">
    <property type="entry name" value="CheW-like_dom_sf"/>
</dbReference>
<organism evidence="3 4">
    <name type="scientific">Calditerrivibrio nitroreducens</name>
    <dbReference type="NCBI Taxonomy" id="477976"/>
    <lineage>
        <taxon>Bacteria</taxon>
        <taxon>Pseudomonadati</taxon>
        <taxon>Deferribacterota</taxon>
        <taxon>Deferribacteres</taxon>
        <taxon>Deferribacterales</taxon>
        <taxon>Calditerrivibrionaceae</taxon>
    </lineage>
</organism>
<dbReference type="Pfam" id="PF01584">
    <property type="entry name" value="CheW"/>
    <property type="match status" value="1"/>
</dbReference>
<evidence type="ECO:0000313" key="4">
    <source>
        <dbReference type="Proteomes" id="UP000242881"/>
    </source>
</evidence>
<dbReference type="InterPro" id="IPR002545">
    <property type="entry name" value="CheW-lke_dom"/>
</dbReference>
<dbReference type="InterPro" id="IPR039315">
    <property type="entry name" value="CheW"/>
</dbReference>
<name>A0A2J6WGB4_9BACT</name>
<dbReference type="Gene3D" id="2.30.30.40">
    <property type="entry name" value="SH3 Domains"/>
    <property type="match status" value="1"/>
</dbReference>
<dbReference type="Pfam" id="PF04344">
    <property type="entry name" value="CheZ"/>
    <property type="match status" value="1"/>
</dbReference>
<dbReference type="PANTHER" id="PTHR22617">
    <property type="entry name" value="CHEMOTAXIS SENSOR HISTIDINE KINASE-RELATED"/>
    <property type="match status" value="1"/>
</dbReference>
<proteinExistence type="predicted"/>
<dbReference type="SMART" id="SM00260">
    <property type="entry name" value="CheW"/>
    <property type="match status" value="1"/>
</dbReference>
<dbReference type="GO" id="GO:0003824">
    <property type="term" value="F:catalytic activity"/>
    <property type="evidence" value="ECO:0007669"/>
    <property type="project" value="InterPro"/>
</dbReference>
<evidence type="ECO:0000256" key="1">
    <source>
        <dbReference type="SAM" id="MobiDB-lite"/>
    </source>
</evidence>
<dbReference type="CDD" id="cd00732">
    <property type="entry name" value="CheW"/>
    <property type="match status" value="1"/>
</dbReference>
<feature type="compositionally biased region" description="Basic and acidic residues" evidence="1">
    <location>
        <begin position="199"/>
        <end position="230"/>
    </location>
</feature>
<evidence type="ECO:0000259" key="2">
    <source>
        <dbReference type="PROSITE" id="PS50851"/>
    </source>
</evidence>
<dbReference type="SUPFAM" id="SSF75708">
    <property type="entry name" value="Chemotaxis phosphatase CheZ"/>
    <property type="match status" value="1"/>
</dbReference>
<dbReference type="AlphaFoldDB" id="A0A2J6WGB4"/>
<dbReference type="SUPFAM" id="SSF50341">
    <property type="entry name" value="CheW-like"/>
    <property type="match status" value="1"/>
</dbReference>
<dbReference type="GO" id="GO:0005829">
    <property type="term" value="C:cytosol"/>
    <property type="evidence" value="ECO:0007669"/>
    <property type="project" value="TreeGrafter"/>
</dbReference>
<evidence type="ECO:0000313" key="3">
    <source>
        <dbReference type="EMBL" id="PMP69386.1"/>
    </source>
</evidence>
<dbReference type="GO" id="GO:0006935">
    <property type="term" value="P:chemotaxis"/>
    <property type="evidence" value="ECO:0007669"/>
    <property type="project" value="InterPro"/>
</dbReference>
<comment type="caution">
    <text evidence="3">The sequence shown here is derived from an EMBL/GenBank/DDBJ whole genome shotgun (WGS) entry which is preliminary data.</text>
</comment>
<accession>A0A2J6WGB4</accession>
<feature type="region of interest" description="Disordered" evidence="1">
    <location>
        <begin position="164"/>
        <end position="232"/>
    </location>
</feature>
<sequence>MESQQLYIEDLEEAKDEDMLQLVGFKLGDEEYAIDVLKIQEIIRLVEITSVPRTDNYIMGVMNLRGKVIPVVDLRVRFNLEKSDFDKKTRIIVVRFEKENIGFVVDEVTQVIRINKSMIEPTPPLVGSIGQEYILGICKYNDRLIILLDIDTLIYEDKGHESELKKKFRPSKGGSSSGGNTGDVEVQSPLKEEDEIQKEEESATIHESLQQDHVQDVQEELPKEEEKHEASGGIDDIDALIAMELAKREKETEELIKKKKSTPVQESIEDILNDAVKQAEEKINHDAVHVDQSDLDALIAMELAKREKETEEMIKRKKEQEKKNDIDNLSFESTADTEGNVETLQEGGSSKKENLEIEVDSIAEIKELARKIIHGESKEISIDVKGEIGEIVKLIMNTKEKLDNIEDSTEKVPTVAKNLEFINDTTEKATSNLLQHSDELSNIYNELSDGFRDIERYVESRDIKSALKRIEELEKTIEKAESLGFEILQALEFQDITEQKINKVIRNIEEIGARLGSILGFVVSSASDESSKVASQEEIDKLLSDFGLN</sequence>
<gene>
    <name evidence="3" type="ORF">C0187_07235</name>
</gene>
<dbReference type="PROSITE" id="PS50851">
    <property type="entry name" value="CHEW"/>
    <property type="match status" value="1"/>
</dbReference>
<dbReference type="GO" id="GO:0007165">
    <property type="term" value="P:signal transduction"/>
    <property type="evidence" value="ECO:0007669"/>
    <property type="project" value="InterPro"/>
</dbReference>
<dbReference type="Proteomes" id="UP000242881">
    <property type="component" value="Unassembled WGS sequence"/>
</dbReference>
<dbReference type="Gene3D" id="2.40.50.180">
    <property type="entry name" value="CheA-289, Domain 4"/>
    <property type="match status" value="1"/>
</dbReference>
<dbReference type="InterPro" id="IPR007439">
    <property type="entry name" value="Chemotax_Pase_CheZ"/>
</dbReference>
<dbReference type="EMBL" id="PNIN01000074">
    <property type="protein sequence ID" value="PMP69386.1"/>
    <property type="molecule type" value="Genomic_DNA"/>
</dbReference>
<dbReference type="GO" id="GO:0009288">
    <property type="term" value="C:bacterial-type flagellum"/>
    <property type="evidence" value="ECO:0007669"/>
    <property type="project" value="InterPro"/>
</dbReference>
<reference evidence="3 4" key="1">
    <citation type="submission" date="2018-01" db="EMBL/GenBank/DDBJ databases">
        <title>Metagenomic assembled genomes from two thermal pools in the Uzon Caldera, Kamchatka, Russia.</title>
        <authorList>
            <person name="Wilkins L."/>
            <person name="Ettinger C."/>
        </authorList>
    </citation>
    <scope>NUCLEOTIDE SEQUENCE [LARGE SCALE GENOMIC DNA]</scope>
    <source>
        <strain evidence="3">ZAV-05</strain>
    </source>
</reference>
<dbReference type="Gene3D" id="1.10.287.500">
    <property type="entry name" value="Helix hairpin bin"/>
    <property type="match status" value="1"/>
</dbReference>
<dbReference type="PANTHER" id="PTHR22617:SF23">
    <property type="entry name" value="CHEMOTAXIS PROTEIN CHEW"/>
    <property type="match status" value="1"/>
</dbReference>
<feature type="domain" description="CheW-like" evidence="2">
    <location>
        <begin position="19"/>
        <end position="159"/>
    </location>
</feature>